<keyword evidence="2 5" id="KW-0436">Ligase</keyword>
<dbReference type="HOGENOM" id="CLU_000022_59_2_1"/>
<gene>
    <name evidence="5" type="primary">acs2</name>
    <name evidence="5" type="ORF">HETIRDRAFT_21356</name>
</gene>
<dbReference type="RefSeq" id="XP_009545767.1">
    <property type="nucleotide sequence ID" value="XM_009547472.1"/>
</dbReference>
<dbReference type="InParanoid" id="W4K689"/>
<dbReference type="GO" id="GO:0004467">
    <property type="term" value="F:long-chain fatty acid-CoA ligase activity"/>
    <property type="evidence" value="ECO:0007669"/>
    <property type="project" value="UniProtKB-EC"/>
</dbReference>
<dbReference type="InterPro" id="IPR025110">
    <property type="entry name" value="AMP-bd_C"/>
</dbReference>
<dbReference type="PROSITE" id="PS00455">
    <property type="entry name" value="AMP_BINDING"/>
    <property type="match status" value="1"/>
</dbReference>
<dbReference type="KEGG" id="hir:HETIRDRAFT_21356"/>
<dbReference type="PANTHER" id="PTHR24096:SF149">
    <property type="entry name" value="AMP-BINDING DOMAIN-CONTAINING PROTEIN-RELATED"/>
    <property type="match status" value="1"/>
</dbReference>
<dbReference type="SUPFAM" id="SSF56801">
    <property type="entry name" value="Acetyl-CoA synthetase-like"/>
    <property type="match status" value="1"/>
</dbReference>
<dbReference type="Pfam" id="PF13193">
    <property type="entry name" value="AMP-binding_C"/>
    <property type="match status" value="1"/>
</dbReference>
<name>W4K689_HETIT</name>
<feature type="domain" description="AMP-binding enzyme C-terminal" evidence="4">
    <location>
        <begin position="470"/>
        <end position="555"/>
    </location>
</feature>
<feature type="domain" description="AMP-dependent synthetase/ligase" evidence="3">
    <location>
        <begin position="28"/>
        <end position="419"/>
    </location>
</feature>
<dbReference type="AlphaFoldDB" id="W4K689"/>
<comment type="similarity">
    <text evidence="1">Belongs to the ATP-dependent AMP-binding enzyme family.</text>
</comment>
<dbReference type="OrthoDB" id="1898221at2759"/>
<dbReference type="InterPro" id="IPR042099">
    <property type="entry name" value="ANL_N_sf"/>
</dbReference>
<dbReference type="eggNOG" id="KOG1176">
    <property type="taxonomic scope" value="Eukaryota"/>
</dbReference>
<dbReference type="GeneID" id="20668638"/>
<dbReference type="Gene3D" id="3.40.50.12780">
    <property type="entry name" value="N-terminal domain of ligase-like"/>
    <property type="match status" value="1"/>
</dbReference>
<organism evidence="5 6">
    <name type="scientific">Heterobasidion irregulare (strain TC 32-1)</name>
    <dbReference type="NCBI Taxonomy" id="747525"/>
    <lineage>
        <taxon>Eukaryota</taxon>
        <taxon>Fungi</taxon>
        <taxon>Dikarya</taxon>
        <taxon>Basidiomycota</taxon>
        <taxon>Agaricomycotina</taxon>
        <taxon>Agaricomycetes</taxon>
        <taxon>Russulales</taxon>
        <taxon>Bondarzewiaceae</taxon>
        <taxon>Heterobasidion</taxon>
        <taxon>Heterobasidion annosum species complex</taxon>
    </lineage>
</organism>
<evidence type="ECO:0000313" key="6">
    <source>
        <dbReference type="Proteomes" id="UP000030671"/>
    </source>
</evidence>
<dbReference type="InterPro" id="IPR020845">
    <property type="entry name" value="AMP-binding_CS"/>
</dbReference>
<proteinExistence type="inferred from homology"/>
<dbReference type="EMBL" id="KI925458">
    <property type="protein sequence ID" value="ETW81337.1"/>
    <property type="molecule type" value="Genomic_DNA"/>
</dbReference>
<evidence type="ECO:0000313" key="5">
    <source>
        <dbReference type="EMBL" id="ETW81337.1"/>
    </source>
</evidence>
<evidence type="ECO:0000256" key="2">
    <source>
        <dbReference type="ARBA" id="ARBA00022598"/>
    </source>
</evidence>
<sequence>MYFKSLYPEIPHIPDINYVDFLLARPEVQQWPDFPAYIDGITGQKRGFREFVKRIEDAATSLGAPIEEGGMGLRGDRGEMVGVLSENCLDYPTICLTLCKIAVPFALLPAFSTPSETTALLRLAKVTRIFVSPRLLSLARTAAKELGLADDRIYVLHGRGDGRKTLPDLINDSRANKIPSVATRAVNKDTLAYLVFSSGTSGLPKAVMISHRNMCYSSMQPAITSAEVARCVAPKPLDTPGGYPVAIAFLPLYHAMGLHSYVFRAFLSPSTVIILPKWDVDLALSLIPKYRVSHLSFVPSIIQQLVASSKLDKADLSSIAVIGSGAAHLPRELRDKLGKHAINARDHYEGYGMSECTISALFTPFAGMFDNRFKDARYMTGILLPGMEARIIREDGSEADYNEPGQLLLRGKNVAMGYWNNEKATKEAFLPDGWLVTGDRFKADENGAFYYVDRAKDTLKVSGTQVSPTEIEDTLLQHPEQLISDAAVVGVNGSRMTDEKVPRAWIVLTDAGKQRGSQAVFTALDIWVKERLSRHKWLRGGYQAVNEIPKLPTGKVLRRVLLEEY</sequence>
<dbReference type="Pfam" id="PF00501">
    <property type="entry name" value="AMP-binding"/>
    <property type="match status" value="1"/>
</dbReference>
<accession>W4K689</accession>
<feature type="non-terminal residue" evidence="5">
    <location>
        <position position="565"/>
    </location>
</feature>
<evidence type="ECO:0000259" key="4">
    <source>
        <dbReference type="Pfam" id="PF13193"/>
    </source>
</evidence>
<reference evidence="5 6" key="1">
    <citation type="journal article" date="2012" name="New Phytol.">
        <title>Insight into trade-off between wood decay and parasitism from the genome of a fungal forest pathogen.</title>
        <authorList>
            <person name="Olson A."/>
            <person name="Aerts A."/>
            <person name="Asiegbu F."/>
            <person name="Belbahri L."/>
            <person name="Bouzid O."/>
            <person name="Broberg A."/>
            <person name="Canback B."/>
            <person name="Coutinho P.M."/>
            <person name="Cullen D."/>
            <person name="Dalman K."/>
            <person name="Deflorio G."/>
            <person name="van Diepen L.T."/>
            <person name="Dunand C."/>
            <person name="Duplessis S."/>
            <person name="Durling M."/>
            <person name="Gonthier P."/>
            <person name="Grimwood J."/>
            <person name="Fossdal C.G."/>
            <person name="Hansson D."/>
            <person name="Henrissat B."/>
            <person name="Hietala A."/>
            <person name="Himmelstrand K."/>
            <person name="Hoffmeister D."/>
            <person name="Hogberg N."/>
            <person name="James T.Y."/>
            <person name="Karlsson M."/>
            <person name="Kohler A."/>
            <person name="Kues U."/>
            <person name="Lee Y.H."/>
            <person name="Lin Y.C."/>
            <person name="Lind M."/>
            <person name="Lindquist E."/>
            <person name="Lombard V."/>
            <person name="Lucas S."/>
            <person name="Lunden K."/>
            <person name="Morin E."/>
            <person name="Murat C."/>
            <person name="Park J."/>
            <person name="Raffaello T."/>
            <person name="Rouze P."/>
            <person name="Salamov A."/>
            <person name="Schmutz J."/>
            <person name="Solheim H."/>
            <person name="Stahlberg J."/>
            <person name="Velez H."/>
            <person name="de Vries R.P."/>
            <person name="Wiebenga A."/>
            <person name="Woodward S."/>
            <person name="Yakovlev I."/>
            <person name="Garbelotto M."/>
            <person name="Martin F."/>
            <person name="Grigoriev I.V."/>
            <person name="Stenlid J."/>
        </authorList>
    </citation>
    <scope>NUCLEOTIDE SEQUENCE [LARGE SCALE GENOMIC DNA]</scope>
    <source>
        <strain evidence="5 6">TC 32-1</strain>
    </source>
</reference>
<evidence type="ECO:0000259" key="3">
    <source>
        <dbReference type="Pfam" id="PF00501"/>
    </source>
</evidence>
<dbReference type="STRING" id="747525.W4K689"/>
<dbReference type="PANTHER" id="PTHR24096">
    <property type="entry name" value="LONG-CHAIN-FATTY-ACID--COA LIGASE"/>
    <property type="match status" value="1"/>
</dbReference>
<keyword evidence="6" id="KW-1185">Reference proteome</keyword>
<dbReference type="InterPro" id="IPR000873">
    <property type="entry name" value="AMP-dep_synth/lig_dom"/>
</dbReference>
<dbReference type="Proteomes" id="UP000030671">
    <property type="component" value="Unassembled WGS sequence"/>
</dbReference>
<dbReference type="InterPro" id="IPR045851">
    <property type="entry name" value="AMP-bd_C_sf"/>
</dbReference>
<dbReference type="Gene3D" id="3.30.300.30">
    <property type="match status" value="1"/>
</dbReference>
<dbReference type="EC" id="6.2.1.3" evidence="5"/>
<evidence type="ECO:0000256" key="1">
    <source>
        <dbReference type="ARBA" id="ARBA00006432"/>
    </source>
</evidence>
<protein>
    <submittedName>
        <fullName evidence="5">Expressed putative fatty acid biosynthesis enzyme</fullName>
        <ecNumber evidence="5">6.2.1.3</ecNumber>
    </submittedName>
</protein>